<dbReference type="GeneID" id="71997325"/>
<dbReference type="InterPro" id="IPR050228">
    <property type="entry name" value="Carboxylesterase_BioH"/>
</dbReference>
<dbReference type="EMBL" id="SEKV01000677">
    <property type="protein sequence ID" value="TFY54625.1"/>
    <property type="molecule type" value="Genomic_DNA"/>
</dbReference>
<evidence type="ECO:0000313" key="6">
    <source>
        <dbReference type="Proteomes" id="UP000298390"/>
    </source>
</evidence>
<dbReference type="GO" id="GO:0006508">
    <property type="term" value="P:proteolysis"/>
    <property type="evidence" value="ECO:0007669"/>
    <property type="project" value="InterPro"/>
</dbReference>
<dbReference type="GO" id="GO:0008233">
    <property type="term" value="F:peptidase activity"/>
    <property type="evidence" value="ECO:0007669"/>
    <property type="project" value="InterPro"/>
</dbReference>
<keyword evidence="2 4" id="KW-0378">Hydrolase</keyword>
<dbReference type="Gene3D" id="3.40.50.1820">
    <property type="entry name" value="alpha/beta hydrolase"/>
    <property type="match status" value="1"/>
</dbReference>
<dbReference type="PIRSF" id="PIRSF005539">
    <property type="entry name" value="Pept_S33_TRI_F1"/>
    <property type="match status" value="1"/>
</dbReference>
<sequence>MSETTGTVDFVVGSETFQTWYKVIGNLKSGTPPLVVLHGGPGLLHIYMRCHARLWETKGIPIVLYDQLGCGQSTHLPGKPKSFWTFELFIAELQNLVQKLGIEEYDMLGHSWGGVLAMKYVLTQQSKGLRRIVLSNSLASMRLWEAGCRELIAKLPKDVRDTIERCEREGKTDSQEYKDAELYFLKRHGNIMDPLPEDLLLSLEEQGKDLTVYLAVHGPSEFYCTGHLKDFDVIDSLHEIIQPTLVINGAADQATDLCVAPLFWGIPKAKWVQFAVATHQPFFEEADRYFEVVGDFLTM</sequence>
<dbReference type="Proteomes" id="UP000298390">
    <property type="component" value="Unassembled WGS sequence"/>
</dbReference>
<dbReference type="Pfam" id="PF00561">
    <property type="entry name" value="Abhydrolase_1"/>
    <property type="match status" value="1"/>
</dbReference>
<dbReference type="InterPro" id="IPR029058">
    <property type="entry name" value="AB_hydrolase_fold"/>
</dbReference>
<evidence type="ECO:0000259" key="3">
    <source>
        <dbReference type="Pfam" id="PF00561"/>
    </source>
</evidence>
<dbReference type="InterPro" id="IPR000073">
    <property type="entry name" value="AB_hydrolase_1"/>
</dbReference>
<evidence type="ECO:0000256" key="1">
    <source>
        <dbReference type="ARBA" id="ARBA00010088"/>
    </source>
</evidence>
<dbReference type="STRING" id="34475.A0A4Y9XX16"/>
<accession>A0A4Y9XX16</accession>
<evidence type="ECO:0000313" key="4">
    <source>
        <dbReference type="EMBL" id="KAH9834537.1"/>
    </source>
</evidence>
<proteinExistence type="inferred from homology"/>
<reference evidence="5 6" key="1">
    <citation type="submission" date="2019-01" db="EMBL/GenBank/DDBJ databases">
        <title>Genome sequencing of the rare red list fungi Fomitopsis rosea.</title>
        <authorList>
            <person name="Buettner E."/>
            <person name="Kellner H."/>
        </authorList>
    </citation>
    <scope>NUCLEOTIDE SEQUENCE [LARGE SCALE GENOMIC DNA]</scope>
    <source>
        <strain evidence="5 6">DSM 105464</strain>
    </source>
</reference>
<evidence type="ECO:0000256" key="2">
    <source>
        <dbReference type="ARBA" id="ARBA00022801"/>
    </source>
</evidence>
<dbReference type="PRINTS" id="PR00793">
    <property type="entry name" value="PROAMNOPTASE"/>
</dbReference>
<keyword evidence="7" id="KW-1185">Reference proteome</keyword>
<comment type="caution">
    <text evidence="5">The sequence shown here is derived from an EMBL/GenBank/DDBJ whole genome shotgun (WGS) entry which is preliminary data.</text>
</comment>
<dbReference type="PANTHER" id="PTHR43194">
    <property type="entry name" value="HYDROLASE ALPHA/BETA FOLD FAMILY"/>
    <property type="match status" value="1"/>
</dbReference>
<gene>
    <name evidence="4" type="ORF">C8Q71DRAFT_146655</name>
    <name evidence="5" type="ORF">EVJ58_g8750</name>
</gene>
<name>A0A4Y9XX16_9APHY</name>
<dbReference type="InterPro" id="IPR002410">
    <property type="entry name" value="Peptidase_S33"/>
</dbReference>
<dbReference type="AlphaFoldDB" id="A0A4Y9XX16"/>
<feature type="domain" description="AB hydrolase-1" evidence="3">
    <location>
        <begin position="32"/>
        <end position="285"/>
    </location>
</feature>
<organism evidence="5 6">
    <name type="scientific">Rhodofomes roseus</name>
    <dbReference type="NCBI Taxonomy" id="34475"/>
    <lineage>
        <taxon>Eukaryota</taxon>
        <taxon>Fungi</taxon>
        <taxon>Dikarya</taxon>
        <taxon>Basidiomycota</taxon>
        <taxon>Agaricomycotina</taxon>
        <taxon>Agaricomycetes</taxon>
        <taxon>Polyporales</taxon>
        <taxon>Rhodofomes</taxon>
    </lineage>
</organism>
<dbReference type="RefSeq" id="XP_047777068.1">
    <property type="nucleotide sequence ID" value="XM_047916593.1"/>
</dbReference>
<dbReference type="PANTHER" id="PTHR43194:SF2">
    <property type="entry name" value="PEROXISOMAL MEMBRANE PROTEIN LPX1"/>
    <property type="match status" value="1"/>
</dbReference>
<dbReference type="EMBL" id="JADCUA010000015">
    <property type="protein sequence ID" value="KAH9834537.1"/>
    <property type="molecule type" value="Genomic_DNA"/>
</dbReference>
<evidence type="ECO:0000313" key="5">
    <source>
        <dbReference type="EMBL" id="TFY54625.1"/>
    </source>
</evidence>
<dbReference type="SUPFAM" id="SSF53474">
    <property type="entry name" value="alpha/beta-Hydrolases"/>
    <property type="match status" value="1"/>
</dbReference>
<protein>
    <submittedName>
        <fullName evidence="4">Alpha/Beta hydrolase protein</fullName>
    </submittedName>
</protein>
<dbReference type="OrthoDB" id="190201at2759"/>
<dbReference type="NCBIfam" id="TIGR01250">
    <property type="entry name" value="pro_imino_pep_2"/>
    <property type="match status" value="1"/>
</dbReference>
<evidence type="ECO:0000313" key="7">
    <source>
        <dbReference type="Proteomes" id="UP000814176"/>
    </source>
</evidence>
<comment type="similarity">
    <text evidence="1">Belongs to the peptidase S33 family.</text>
</comment>
<dbReference type="Proteomes" id="UP000814176">
    <property type="component" value="Unassembled WGS sequence"/>
</dbReference>
<dbReference type="InterPro" id="IPR005945">
    <property type="entry name" value="Pro_imino_pep"/>
</dbReference>
<reference evidence="4 7" key="2">
    <citation type="journal article" date="2021" name="Environ. Microbiol.">
        <title>Gene family expansions and transcriptome signatures uncover fungal adaptations to wood decay.</title>
        <authorList>
            <person name="Hage H."/>
            <person name="Miyauchi S."/>
            <person name="Viragh M."/>
            <person name="Drula E."/>
            <person name="Min B."/>
            <person name="Chaduli D."/>
            <person name="Navarro D."/>
            <person name="Favel A."/>
            <person name="Norest M."/>
            <person name="Lesage-Meessen L."/>
            <person name="Balint B."/>
            <person name="Merenyi Z."/>
            <person name="de Eugenio L."/>
            <person name="Morin E."/>
            <person name="Martinez A.T."/>
            <person name="Baldrian P."/>
            <person name="Stursova M."/>
            <person name="Martinez M.J."/>
            <person name="Novotny C."/>
            <person name="Magnuson J.K."/>
            <person name="Spatafora J.W."/>
            <person name="Maurice S."/>
            <person name="Pangilinan J."/>
            <person name="Andreopoulos W."/>
            <person name="LaButti K."/>
            <person name="Hundley H."/>
            <person name="Na H."/>
            <person name="Kuo A."/>
            <person name="Barry K."/>
            <person name="Lipzen A."/>
            <person name="Henrissat B."/>
            <person name="Riley R."/>
            <person name="Ahrendt S."/>
            <person name="Nagy L.G."/>
            <person name="Grigoriev I.V."/>
            <person name="Martin F."/>
            <person name="Rosso M.N."/>
        </authorList>
    </citation>
    <scope>NUCLEOTIDE SEQUENCE [LARGE SCALE GENOMIC DNA]</scope>
    <source>
        <strain evidence="4 7">CIRM-BRFM 1785</strain>
    </source>
</reference>